<feature type="domain" description="NIPSNAP" evidence="1">
    <location>
        <begin position="26"/>
        <end position="128"/>
    </location>
</feature>
<name>A0A428MM79_9BACT</name>
<dbReference type="InterPro" id="IPR012577">
    <property type="entry name" value="NIPSNAP"/>
</dbReference>
<evidence type="ECO:0000313" key="2">
    <source>
        <dbReference type="EMBL" id="RSL18017.1"/>
    </source>
</evidence>
<sequence>MGLRTLFLMGLYFFGYAAALGQRPVYQLRIYKLHAGNEQHFHKRFSEQCMPIMRRYGFDIVFTSESGEAGHKDFVYLLRWKDRDTQNAAWKRFLADPEWVEIKRVTAARWGDLVDEVQDRSLDLLPYTPKPSQVP</sequence>
<dbReference type="Pfam" id="PF07978">
    <property type="entry name" value="NIPSNAP"/>
    <property type="match status" value="1"/>
</dbReference>
<dbReference type="SUPFAM" id="SSF54909">
    <property type="entry name" value="Dimeric alpha+beta barrel"/>
    <property type="match status" value="1"/>
</dbReference>
<dbReference type="EMBL" id="RSDW01000001">
    <property type="protein sequence ID" value="RSL18017.1"/>
    <property type="molecule type" value="Genomic_DNA"/>
</dbReference>
<keyword evidence="3" id="KW-1185">Reference proteome</keyword>
<dbReference type="Proteomes" id="UP000269669">
    <property type="component" value="Unassembled WGS sequence"/>
</dbReference>
<dbReference type="AlphaFoldDB" id="A0A428MM79"/>
<reference evidence="2 3" key="1">
    <citation type="submission" date="2018-12" db="EMBL/GenBank/DDBJ databases">
        <title>Sequencing of bacterial isolates from soil warming experiment in Harvard Forest, Massachusetts, USA.</title>
        <authorList>
            <person name="Deangelis K."/>
        </authorList>
    </citation>
    <scope>NUCLEOTIDE SEQUENCE [LARGE SCALE GENOMIC DNA]</scope>
    <source>
        <strain evidence="2 3">EB153</strain>
    </source>
</reference>
<proteinExistence type="predicted"/>
<accession>A0A428MM79</accession>
<evidence type="ECO:0000313" key="3">
    <source>
        <dbReference type="Proteomes" id="UP000269669"/>
    </source>
</evidence>
<dbReference type="Gene3D" id="3.30.70.100">
    <property type="match status" value="1"/>
</dbReference>
<organism evidence="2 3">
    <name type="scientific">Edaphobacter aggregans</name>
    <dbReference type="NCBI Taxonomy" id="570835"/>
    <lineage>
        <taxon>Bacteria</taxon>
        <taxon>Pseudomonadati</taxon>
        <taxon>Acidobacteriota</taxon>
        <taxon>Terriglobia</taxon>
        <taxon>Terriglobales</taxon>
        <taxon>Acidobacteriaceae</taxon>
        <taxon>Edaphobacter</taxon>
    </lineage>
</organism>
<gene>
    <name evidence="2" type="ORF">EDE15_3573</name>
</gene>
<comment type="caution">
    <text evidence="2">The sequence shown here is derived from an EMBL/GenBank/DDBJ whole genome shotgun (WGS) entry which is preliminary data.</text>
</comment>
<dbReference type="InterPro" id="IPR011008">
    <property type="entry name" value="Dimeric_a/b-barrel"/>
</dbReference>
<evidence type="ECO:0000259" key="1">
    <source>
        <dbReference type="Pfam" id="PF07978"/>
    </source>
</evidence>
<protein>
    <submittedName>
        <fullName evidence="2">NIPSNAP protein</fullName>
    </submittedName>
</protein>
<dbReference type="RefSeq" id="WP_221761653.1">
    <property type="nucleotide sequence ID" value="NZ_RSDW01000001.1"/>
</dbReference>